<comment type="caution">
    <text evidence="4">The sequence shown here is derived from an EMBL/GenBank/DDBJ whole genome shotgun (WGS) entry which is preliminary data.</text>
</comment>
<feature type="chain" id="PRO_5021185522" description="Protein kinase domain-containing protein" evidence="3">
    <location>
        <begin position="26"/>
        <end position="399"/>
    </location>
</feature>
<dbReference type="EMBL" id="SEOQ01000059">
    <property type="protein sequence ID" value="TFY71251.1"/>
    <property type="molecule type" value="Genomic_DNA"/>
</dbReference>
<evidence type="ECO:0000313" key="5">
    <source>
        <dbReference type="Proteomes" id="UP000298327"/>
    </source>
</evidence>
<evidence type="ECO:0000256" key="3">
    <source>
        <dbReference type="SAM" id="SignalP"/>
    </source>
</evidence>
<sequence>MSFVDYTLFPILVLTIFCIVRPAAAAAVTPPREGYVKHSPPPAVIALGIFAVLVVTVFVLACLVDPERLPNIVFNVPPICRCCGQRQQQQSRHPLPTYRRRTPRSAAAPLPPSTPPSLPAAPPRRAYTAAAHRGYDLPGPSSNGNSEGGDGSEVYRGRFFWPSDHEGEEAVCKIAYRSAAMSSVDHEAKIYTTKLQHLQGICVPKCFGYFVNIDQKNPMSCTVLKYCGEPIQKTFLELDVTFKTALVHAAVHIHDAGVKHNAWSERHVLDFSGLPMIVGMGSAKEHKCKRSRNIVQGTPAPQMQDFKCNELYQLCKELNYWKPGMIKYMGGDVPITRGLSTKYLVATAPKYIPHEVALKAAKAAIERHIKRNYPEKYKDWLRKQHDLAVNARTITPIQA</sequence>
<evidence type="ECO:0000313" key="4">
    <source>
        <dbReference type="EMBL" id="TFY71251.1"/>
    </source>
</evidence>
<evidence type="ECO:0000256" key="1">
    <source>
        <dbReference type="SAM" id="MobiDB-lite"/>
    </source>
</evidence>
<gene>
    <name evidence="4" type="ORF">EVG20_g1752</name>
</gene>
<feature type="compositionally biased region" description="Pro residues" evidence="1">
    <location>
        <begin position="109"/>
        <end position="122"/>
    </location>
</feature>
<dbReference type="InterPro" id="IPR011009">
    <property type="entry name" value="Kinase-like_dom_sf"/>
</dbReference>
<keyword evidence="2" id="KW-0812">Transmembrane</keyword>
<proteinExistence type="predicted"/>
<keyword evidence="5" id="KW-1185">Reference proteome</keyword>
<keyword evidence="3" id="KW-0732">Signal</keyword>
<dbReference type="STRING" id="205917.A0A4Y9ZBS1"/>
<reference evidence="4 5" key="1">
    <citation type="submission" date="2019-02" db="EMBL/GenBank/DDBJ databases">
        <title>Genome sequencing of the rare red list fungi Dentipellis fragilis.</title>
        <authorList>
            <person name="Buettner E."/>
            <person name="Kellner H."/>
        </authorList>
    </citation>
    <scope>NUCLEOTIDE SEQUENCE [LARGE SCALE GENOMIC DNA]</scope>
    <source>
        <strain evidence="4 5">DSM 105465</strain>
    </source>
</reference>
<evidence type="ECO:0008006" key="6">
    <source>
        <dbReference type="Google" id="ProtNLM"/>
    </source>
</evidence>
<feature type="region of interest" description="Disordered" evidence="1">
    <location>
        <begin position="91"/>
        <end position="125"/>
    </location>
</feature>
<evidence type="ECO:0000256" key="2">
    <source>
        <dbReference type="SAM" id="Phobius"/>
    </source>
</evidence>
<dbReference type="SUPFAM" id="SSF56112">
    <property type="entry name" value="Protein kinase-like (PK-like)"/>
    <property type="match status" value="1"/>
</dbReference>
<keyword evidence="2" id="KW-1133">Transmembrane helix</keyword>
<dbReference type="Proteomes" id="UP000298327">
    <property type="component" value="Unassembled WGS sequence"/>
</dbReference>
<keyword evidence="2" id="KW-0472">Membrane</keyword>
<feature type="signal peptide" evidence="3">
    <location>
        <begin position="1"/>
        <end position="25"/>
    </location>
</feature>
<organism evidence="4 5">
    <name type="scientific">Dentipellis fragilis</name>
    <dbReference type="NCBI Taxonomy" id="205917"/>
    <lineage>
        <taxon>Eukaryota</taxon>
        <taxon>Fungi</taxon>
        <taxon>Dikarya</taxon>
        <taxon>Basidiomycota</taxon>
        <taxon>Agaricomycotina</taxon>
        <taxon>Agaricomycetes</taxon>
        <taxon>Russulales</taxon>
        <taxon>Hericiaceae</taxon>
        <taxon>Dentipellis</taxon>
    </lineage>
</organism>
<name>A0A4Y9ZBS1_9AGAM</name>
<dbReference type="OrthoDB" id="2523749at2759"/>
<accession>A0A4Y9ZBS1</accession>
<dbReference type="AlphaFoldDB" id="A0A4Y9ZBS1"/>
<feature type="transmembrane region" description="Helical" evidence="2">
    <location>
        <begin position="43"/>
        <end position="64"/>
    </location>
</feature>
<protein>
    <recommendedName>
        <fullName evidence="6">Protein kinase domain-containing protein</fullName>
    </recommendedName>
</protein>